<dbReference type="FunFam" id="1.20.5.170:FF:000020">
    <property type="entry name" value="BZIP transcription factor"/>
    <property type="match status" value="1"/>
</dbReference>
<evidence type="ECO:0000256" key="2">
    <source>
        <dbReference type="ARBA" id="ARBA00023015"/>
    </source>
</evidence>
<proteinExistence type="predicted"/>
<evidence type="ECO:0000256" key="1">
    <source>
        <dbReference type="ARBA" id="ARBA00004123"/>
    </source>
</evidence>
<dbReference type="Proteomes" id="UP001634007">
    <property type="component" value="Unassembled WGS sequence"/>
</dbReference>
<sequence>MELELTQSSEVKNCSLTQPNTTQTLHHFPSQQKLPPFPSITHPNPGFSTLHASPKISPPDFNRPSIPFAGFLPNSHLTDELSLNSSPCNNSTTFDDASKDQIHPYHFDHVSNAIHERRLRRMISNRESARRSRLRKKKQIEELQIQVNQLRGANNNLSEKLIGLLESNQQILQENVQLKEKVSSLQVIVSDLLAPFRNVEEVACILKSEASNRSVQ</sequence>
<comment type="caution">
    <text evidence="8">The sequence shown here is derived from an EMBL/GenBank/DDBJ whole genome shotgun (WGS) entry which is preliminary data.</text>
</comment>
<dbReference type="InterPro" id="IPR046347">
    <property type="entry name" value="bZIP_sf"/>
</dbReference>
<keyword evidence="9" id="KW-1185">Reference proteome</keyword>
<dbReference type="Pfam" id="PF00170">
    <property type="entry name" value="bZIP_1"/>
    <property type="match status" value="1"/>
</dbReference>
<accession>A0ABD3IR75</accession>
<dbReference type="PANTHER" id="PTHR46324">
    <property type="entry name" value="BASIC LEUCINE ZIPPER 43-RELATED"/>
    <property type="match status" value="1"/>
</dbReference>
<dbReference type="SUPFAM" id="SSF57959">
    <property type="entry name" value="Leucine zipper domain"/>
    <property type="match status" value="1"/>
</dbReference>
<evidence type="ECO:0000256" key="3">
    <source>
        <dbReference type="ARBA" id="ARBA00023125"/>
    </source>
</evidence>
<dbReference type="PROSITE" id="PS50217">
    <property type="entry name" value="BZIP"/>
    <property type="match status" value="1"/>
</dbReference>
<protein>
    <recommendedName>
        <fullName evidence="7">BZIP domain-containing protein</fullName>
    </recommendedName>
</protein>
<keyword evidence="2" id="KW-0805">Transcription regulation</keyword>
<name>A0ABD3IR75_EUCGL</name>
<dbReference type="AlphaFoldDB" id="A0ABD3IR75"/>
<evidence type="ECO:0000256" key="5">
    <source>
        <dbReference type="ARBA" id="ARBA00023242"/>
    </source>
</evidence>
<dbReference type="GO" id="GO:0003677">
    <property type="term" value="F:DNA binding"/>
    <property type="evidence" value="ECO:0007669"/>
    <property type="project" value="UniProtKB-KW"/>
</dbReference>
<dbReference type="GO" id="GO:0046983">
    <property type="term" value="F:protein dimerization activity"/>
    <property type="evidence" value="ECO:0007669"/>
    <property type="project" value="UniProtKB-ARBA"/>
</dbReference>
<gene>
    <name evidence="8" type="ORF">ACJRO7_008247</name>
</gene>
<feature type="coiled-coil region" evidence="6">
    <location>
        <begin position="126"/>
        <end position="160"/>
    </location>
</feature>
<keyword evidence="6" id="KW-0175">Coiled coil</keyword>
<keyword evidence="5" id="KW-0539">Nucleus</keyword>
<organism evidence="8 9">
    <name type="scientific">Eucalyptus globulus</name>
    <name type="common">Tasmanian blue gum</name>
    <dbReference type="NCBI Taxonomy" id="34317"/>
    <lineage>
        <taxon>Eukaryota</taxon>
        <taxon>Viridiplantae</taxon>
        <taxon>Streptophyta</taxon>
        <taxon>Embryophyta</taxon>
        <taxon>Tracheophyta</taxon>
        <taxon>Spermatophyta</taxon>
        <taxon>Magnoliopsida</taxon>
        <taxon>eudicotyledons</taxon>
        <taxon>Gunneridae</taxon>
        <taxon>Pentapetalae</taxon>
        <taxon>rosids</taxon>
        <taxon>malvids</taxon>
        <taxon>Myrtales</taxon>
        <taxon>Myrtaceae</taxon>
        <taxon>Myrtoideae</taxon>
        <taxon>Eucalypteae</taxon>
        <taxon>Eucalyptus</taxon>
    </lineage>
</organism>
<dbReference type="PROSITE" id="PS00036">
    <property type="entry name" value="BZIP_BASIC"/>
    <property type="match status" value="1"/>
</dbReference>
<feature type="domain" description="BZIP" evidence="7">
    <location>
        <begin position="115"/>
        <end position="178"/>
    </location>
</feature>
<dbReference type="SMART" id="SM00338">
    <property type="entry name" value="BRLZ"/>
    <property type="match status" value="1"/>
</dbReference>
<keyword evidence="3" id="KW-0238">DNA-binding</keyword>
<dbReference type="CDD" id="cd14702">
    <property type="entry name" value="bZIP_plant_GBF1"/>
    <property type="match status" value="1"/>
</dbReference>
<dbReference type="GO" id="GO:0005634">
    <property type="term" value="C:nucleus"/>
    <property type="evidence" value="ECO:0007669"/>
    <property type="project" value="UniProtKB-SubCell"/>
</dbReference>
<dbReference type="InterPro" id="IPR004827">
    <property type="entry name" value="bZIP"/>
</dbReference>
<evidence type="ECO:0000256" key="6">
    <source>
        <dbReference type="SAM" id="Coils"/>
    </source>
</evidence>
<reference evidence="8 9" key="1">
    <citation type="submission" date="2024-11" db="EMBL/GenBank/DDBJ databases">
        <title>Chromosome-level genome assembly of Eucalyptus globulus Labill. provides insights into its genome evolution.</title>
        <authorList>
            <person name="Li X."/>
        </authorList>
    </citation>
    <scope>NUCLEOTIDE SEQUENCE [LARGE SCALE GENOMIC DNA]</scope>
    <source>
        <strain evidence="8">CL2024</strain>
        <tissue evidence="8">Fresh tender leaves</tissue>
    </source>
</reference>
<keyword evidence="4" id="KW-0804">Transcription</keyword>
<dbReference type="InterPro" id="IPR044521">
    <property type="entry name" value="AtbZIP8/43"/>
</dbReference>
<comment type="subcellular location">
    <subcellularLocation>
        <location evidence="1">Nucleus</location>
    </subcellularLocation>
</comment>
<evidence type="ECO:0000313" key="8">
    <source>
        <dbReference type="EMBL" id="KAL3716634.1"/>
    </source>
</evidence>
<evidence type="ECO:0000259" key="7">
    <source>
        <dbReference type="PROSITE" id="PS50217"/>
    </source>
</evidence>
<dbReference type="EMBL" id="JBJKBG010000011">
    <property type="protein sequence ID" value="KAL3716634.1"/>
    <property type="molecule type" value="Genomic_DNA"/>
</dbReference>
<dbReference type="InterPro" id="IPR045314">
    <property type="entry name" value="bZIP_plant_GBF1"/>
</dbReference>
<evidence type="ECO:0000313" key="9">
    <source>
        <dbReference type="Proteomes" id="UP001634007"/>
    </source>
</evidence>
<evidence type="ECO:0000256" key="4">
    <source>
        <dbReference type="ARBA" id="ARBA00023163"/>
    </source>
</evidence>
<dbReference type="Gene3D" id="1.20.5.170">
    <property type="match status" value="1"/>
</dbReference>
<dbReference type="PANTHER" id="PTHR46324:SF7">
    <property type="entry name" value="BASIC LEUCINE-ZIPPER 75"/>
    <property type="match status" value="1"/>
</dbReference>